<proteinExistence type="predicted"/>
<gene>
    <name evidence="6" type="ORF">BJX63DRAFT_410664</name>
</gene>
<evidence type="ECO:0000256" key="1">
    <source>
        <dbReference type="ARBA" id="ARBA00022737"/>
    </source>
</evidence>
<dbReference type="SMART" id="SM00220">
    <property type="entry name" value="S_TKc"/>
    <property type="match status" value="1"/>
</dbReference>
<dbReference type="InterPro" id="IPR008271">
    <property type="entry name" value="Ser/Thr_kinase_AS"/>
</dbReference>
<feature type="compositionally biased region" description="Polar residues" evidence="4">
    <location>
        <begin position="348"/>
        <end position="370"/>
    </location>
</feature>
<dbReference type="Pfam" id="PF00069">
    <property type="entry name" value="Pkinase"/>
    <property type="match status" value="1"/>
</dbReference>
<evidence type="ECO:0000256" key="2">
    <source>
        <dbReference type="ARBA" id="ARBA00023043"/>
    </source>
</evidence>
<dbReference type="InterPro" id="IPR036770">
    <property type="entry name" value="Ankyrin_rpt-contain_sf"/>
</dbReference>
<dbReference type="Pfam" id="PF12796">
    <property type="entry name" value="Ank_2"/>
    <property type="match status" value="1"/>
</dbReference>
<accession>A0ABR4GZH7</accession>
<evidence type="ECO:0000313" key="6">
    <source>
        <dbReference type="EMBL" id="KAL2808003.1"/>
    </source>
</evidence>
<dbReference type="InterPro" id="IPR011009">
    <property type="entry name" value="Kinase-like_dom_sf"/>
</dbReference>
<comment type="caution">
    <text evidence="6">The sequence shown here is derived from an EMBL/GenBank/DDBJ whole genome shotgun (WGS) entry which is preliminary data.</text>
</comment>
<dbReference type="EMBL" id="JBFXLT010000124">
    <property type="protein sequence ID" value="KAL2808003.1"/>
    <property type="molecule type" value="Genomic_DNA"/>
</dbReference>
<dbReference type="PROSITE" id="PS50297">
    <property type="entry name" value="ANK_REP_REGION"/>
    <property type="match status" value="2"/>
</dbReference>
<dbReference type="InterPro" id="IPR002110">
    <property type="entry name" value="Ankyrin_rpt"/>
</dbReference>
<protein>
    <recommendedName>
        <fullName evidence="5">Protein kinase domain-containing protein</fullName>
    </recommendedName>
</protein>
<dbReference type="Gene3D" id="1.25.40.20">
    <property type="entry name" value="Ankyrin repeat-containing domain"/>
    <property type="match status" value="1"/>
</dbReference>
<sequence>MSSQAKVVARKCFRTKASYDREEGVLKLLSGCRRQHTHILGPLAMISLQGDFSILMEVADCNLGKLLSKDGKMSDNISLASLLGQVEGLADALSFLHDSKMGTGATIYHKDVKADNVLIMRPTGSDDIGHWMLSDFDVSNYYQTDPGRGPPGSAYGWTKVFTFQGRQDEHLAPDNGYGYGPYSDVWSLGCILTRVVCRKSLGTKGLEAFERSLSMGDPENNGYFYRGNAINPNVEDMLNDFCTSSCEMTKACGVLLKSVLCMDRHKRPTAKAFQEKLYQIREQKTHLIVGPADWLQIPLSQPEIFSDTTEWFLPSLSSFQSPQNEPLPLEGSPKPHQPHVPPQIRFPDQSSPSDTESDYQGSSQRQSSEATLELQAPEVPLDKVESPRNDATNSVRIAIEQTVEDTAMSLLKDLFSGTITTYSDLSQYSAGLTALCHAAQKGYTRVVEFLIDKGAHVDEPDGRKTTPLMYACREGHSSTAESLIDKGANWNLKGEDEYTCLHFATETRKIEILELFQRKRPGAPRPLDANQLNKFDRTPLELHFHRKAEHDRYELIRPLLALGAEPKVSSQDPKHQTAVDLVIHEDDRKAMNILLMEDPTLKVSKSGMKQSGIKLSRDMNKLLTKYDRLEP</sequence>
<keyword evidence="2 3" id="KW-0040">ANK repeat</keyword>
<feature type="repeat" description="ANK" evidence="3">
    <location>
        <begin position="430"/>
        <end position="462"/>
    </location>
</feature>
<evidence type="ECO:0000256" key="3">
    <source>
        <dbReference type="PROSITE-ProRule" id="PRU00023"/>
    </source>
</evidence>
<dbReference type="PROSITE" id="PS00108">
    <property type="entry name" value="PROTEIN_KINASE_ST"/>
    <property type="match status" value="1"/>
</dbReference>
<dbReference type="SUPFAM" id="SSF56112">
    <property type="entry name" value="Protein kinase-like (PK-like)"/>
    <property type="match status" value="1"/>
</dbReference>
<dbReference type="PROSITE" id="PS50011">
    <property type="entry name" value="PROTEIN_KINASE_DOM"/>
    <property type="match status" value="1"/>
</dbReference>
<feature type="domain" description="Protein kinase" evidence="5">
    <location>
        <begin position="1"/>
        <end position="289"/>
    </location>
</feature>
<dbReference type="PANTHER" id="PTHR24171">
    <property type="entry name" value="ANKYRIN REPEAT DOMAIN-CONTAINING PROTEIN 39-RELATED"/>
    <property type="match status" value="1"/>
</dbReference>
<dbReference type="Gene3D" id="1.10.510.10">
    <property type="entry name" value="Transferase(Phosphotransferase) domain 1"/>
    <property type="match status" value="1"/>
</dbReference>
<dbReference type="SMART" id="SM00248">
    <property type="entry name" value="ANK"/>
    <property type="match status" value="5"/>
</dbReference>
<evidence type="ECO:0000259" key="5">
    <source>
        <dbReference type="PROSITE" id="PS50011"/>
    </source>
</evidence>
<feature type="region of interest" description="Disordered" evidence="4">
    <location>
        <begin position="316"/>
        <end position="389"/>
    </location>
</feature>
<evidence type="ECO:0000313" key="7">
    <source>
        <dbReference type="Proteomes" id="UP001610334"/>
    </source>
</evidence>
<dbReference type="PANTHER" id="PTHR24171:SF9">
    <property type="entry name" value="ANKYRIN REPEAT DOMAIN-CONTAINING PROTEIN 39"/>
    <property type="match status" value="1"/>
</dbReference>
<dbReference type="InterPro" id="IPR000719">
    <property type="entry name" value="Prot_kinase_dom"/>
</dbReference>
<dbReference type="SUPFAM" id="SSF48403">
    <property type="entry name" value="Ankyrin repeat"/>
    <property type="match status" value="1"/>
</dbReference>
<feature type="repeat" description="ANK" evidence="3">
    <location>
        <begin position="463"/>
        <end position="495"/>
    </location>
</feature>
<keyword evidence="7" id="KW-1185">Reference proteome</keyword>
<organism evidence="6 7">
    <name type="scientific">Aspergillus granulosus</name>
    <dbReference type="NCBI Taxonomy" id="176169"/>
    <lineage>
        <taxon>Eukaryota</taxon>
        <taxon>Fungi</taxon>
        <taxon>Dikarya</taxon>
        <taxon>Ascomycota</taxon>
        <taxon>Pezizomycotina</taxon>
        <taxon>Eurotiomycetes</taxon>
        <taxon>Eurotiomycetidae</taxon>
        <taxon>Eurotiales</taxon>
        <taxon>Aspergillaceae</taxon>
        <taxon>Aspergillus</taxon>
        <taxon>Aspergillus subgen. Nidulantes</taxon>
    </lineage>
</organism>
<evidence type="ECO:0000256" key="4">
    <source>
        <dbReference type="SAM" id="MobiDB-lite"/>
    </source>
</evidence>
<keyword evidence="1" id="KW-0677">Repeat</keyword>
<reference evidence="6 7" key="1">
    <citation type="submission" date="2024-07" db="EMBL/GenBank/DDBJ databases">
        <title>Section-level genome sequencing and comparative genomics of Aspergillus sections Usti and Cavernicolus.</title>
        <authorList>
            <consortium name="Lawrence Berkeley National Laboratory"/>
            <person name="Nybo J.L."/>
            <person name="Vesth T.C."/>
            <person name="Theobald S."/>
            <person name="Frisvad J.C."/>
            <person name="Larsen T.O."/>
            <person name="Kjaerboelling I."/>
            <person name="Rothschild-Mancinelli K."/>
            <person name="Lyhne E.K."/>
            <person name="Kogle M.E."/>
            <person name="Barry K."/>
            <person name="Clum A."/>
            <person name="Na H."/>
            <person name="Ledsgaard L."/>
            <person name="Lin J."/>
            <person name="Lipzen A."/>
            <person name="Kuo A."/>
            <person name="Riley R."/>
            <person name="Mondo S."/>
            <person name="Labutti K."/>
            <person name="Haridas S."/>
            <person name="Pangalinan J."/>
            <person name="Salamov A.A."/>
            <person name="Simmons B.A."/>
            <person name="Magnuson J.K."/>
            <person name="Chen J."/>
            <person name="Drula E."/>
            <person name="Henrissat B."/>
            <person name="Wiebenga A."/>
            <person name="Lubbers R.J."/>
            <person name="Gomes A.C."/>
            <person name="Makela M.R."/>
            <person name="Stajich J."/>
            <person name="Grigoriev I.V."/>
            <person name="Mortensen U.H."/>
            <person name="De Vries R.P."/>
            <person name="Baker S.E."/>
            <person name="Andersen M.R."/>
        </authorList>
    </citation>
    <scope>NUCLEOTIDE SEQUENCE [LARGE SCALE GENOMIC DNA]</scope>
    <source>
        <strain evidence="6 7">CBS 588.65</strain>
    </source>
</reference>
<dbReference type="PROSITE" id="PS50088">
    <property type="entry name" value="ANK_REPEAT"/>
    <property type="match status" value="2"/>
</dbReference>
<name>A0ABR4GZH7_9EURO</name>
<dbReference type="Proteomes" id="UP001610334">
    <property type="component" value="Unassembled WGS sequence"/>
</dbReference>